<dbReference type="Pfam" id="PF01408">
    <property type="entry name" value="GFO_IDH_MocA"/>
    <property type="match status" value="1"/>
</dbReference>
<dbReference type="PANTHER" id="PTHR43377:SF1">
    <property type="entry name" value="BILIVERDIN REDUCTASE A"/>
    <property type="match status" value="1"/>
</dbReference>
<dbReference type="InterPro" id="IPR055170">
    <property type="entry name" value="GFO_IDH_MocA-like_dom"/>
</dbReference>
<evidence type="ECO:0000259" key="2">
    <source>
        <dbReference type="Pfam" id="PF22725"/>
    </source>
</evidence>
<dbReference type="InterPro" id="IPR036291">
    <property type="entry name" value="NAD(P)-bd_dom_sf"/>
</dbReference>
<sequence length="328" mass="37225">MRKIRVGVVGVGRMGQYHVGVYSQIFQTELVGVADVNESRAREIAERYNTVAYTDYRELRDQVEVVSVAVPTRLHYPVARDFLQAGVHVLLEKPMAPSLEEARELFEIAQQNGLALHIGHVERFNGAVQELKKIVEQPIFIESRRLGPFEPRIQDEGVVLDLMIHDLDIILHLVNSRVVQLNALGCSVMSGHEDLASLQLLFENGCIANITASRVTQHKIRTLAVTQRDAYVFLNYTDQDIHIHRHASSEHILTKMELRYKQESVVERIFVHKDNPLKLELLHLLDCATNGAEREVPVDGDLYSLEIALQILEKLKEKKVHLGTCLIP</sequence>
<dbReference type="PANTHER" id="PTHR43377">
    <property type="entry name" value="BILIVERDIN REDUCTASE A"/>
    <property type="match status" value="1"/>
</dbReference>
<dbReference type="EMBL" id="JACPRF010000192">
    <property type="protein sequence ID" value="MBI2876474.1"/>
    <property type="molecule type" value="Genomic_DNA"/>
</dbReference>
<dbReference type="InterPro" id="IPR000683">
    <property type="entry name" value="Gfo/Idh/MocA-like_OxRdtase_N"/>
</dbReference>
<accession>A0A932CNM4</accession>
<dbReference type="Gene3D" id="3.40.50.720">
    <property type="entry name" value="NAD(P)-binding Rossmann-like Domain"/>
    <property type="match status" value="1"/>
</dbReference>
<reference evidence="3" key="1">
    <citation type="submission" date="2020-07" db="EMBL/GenBank/DDBJ databases">
        <title>Huge and variable diversity of episymbiotic CPR bacteria and DPANN archaea in groundwater ecosystems.</title>
        <authorList>
            <person name="He C.Y."/>
            <person name="Keren R."/>
            <person name="Whittaker M."/>
            <person name="Farag I.F."/>
            <person name="Doudna J."/>
            <person name="Cate J.H.D."/>
            <person name="Banfield J.F."/>
        </authorList>
    </citation>
    <scope>NUCLEOTIDE SEQUENCE</scope>
    <source>
        <strain evidence="3">NC_groundwater_672_Ag_B-0.1um_62_36</strain>
    </source>
</reference>
<feature type="domain" description="GFO/IDH/MocA-like oxidoreductase" evidence="2">
    <location>
        <begin position="155"/>
        <end position="219"/>
    </location>
</feature>
<dbReference type="Pfam" id="PF22725">
    <property type="entry name" value="GFO_IDH_MocA_C3"/>
    <property type="match status" value="1"/>
</dbReference>
<dbReference type="GO" id="GO:0000166">
    <property type="term" value="F:nucleotide binding"/>
    <property type="evidence" value="ECO:0007669"/>
    <property type="project" value="InterPro"/>
</dbReference>
<proteinExistence type="predicted"/>
<evidence type="ECO:0000313" key="3">
    <source>
        <dbReference type="EMBL" id="MBI2876474.1"/>
    </source>
</evidence>
<feature type="domain" description="Gfo/Idh/MocA-like oxidoreductase N-terminal" evidence="1">
    <location>
        <begin position="4"/>
        <end position="120"/>
    </location>
</feature>
<dbReference type="Proteomes" id="UP000769766">
    <property type="component" value="Unassembled WGS sequence"/>
</dbReference>
<protein>
    <submittedName>
        <fullName evidence="3">Gfo/Idh/MocA family oxidoreductase</fullName>
    </submittedName>
</protein>
<dbReference type="AlphaFoldDB" id="A0A932CNM4"/>
<evidence type="ECO:0000313" key="4">
    <source>
        <dbReference type="Proteomes" id="UP000769766"/>
    </source>
</evidence>
<gene>
    <name evidence="3" type="ORF">HYY20_06295</name>
</gene>
<comment type="caution">
    <text evidence="3">The sequence shown here is derived from an EMBL/GenBank/DDBJ whole genome shotgun (WGS) entry which is preliminary data.</text>
</comment>
<dbReference type="SUPFAM" id="SSF51735">
    <property type="entry name" value="NAD(P)-binding Rossmann-fold domains"/>
    <property type="match status" value="1"/>
</dbReference>
<name>A0A932CNM4_UNCTE</name>
<dbReference type="Gene3D" id="3.30.360.10">
    <property type="entry name" value="Dihydrodipicolinate Reductase, domain 2"/>
    <property type="match status" value="1"/>
</dbReference>
<dbReference type="InterPro" id="IPR051450">
    <property type="entry name" value="Gfo/Idh/MocA_Oxidoreductases"/>
</dbReference>
<dbReference type="SUPFAM" id="SSF55347">
    <property type="entry name" value="Glyceraldehyde-3-phosphate dehydrogenase-like, C-terminal domain"/>
    <property type="match status" value="1"/>
</dbReference>
<evidence type="ECO:0000259" key="1">
    <source>
        <dbReference type="Pfam" id="PF01408"/>
    </source>
</evidence>
<organism evidence="3 4">
    <name type="scientific">Tectimicrobiota bacterium</name>
    <dbReference type="NCBI Taxonomy" id="2528274"/>
    <lineage>
        <taxon>Bacteria</taxon>
        <taxon>Pseudomonadati</taxon>
        <taxon>Nitrospinota/Tectimicrobiota group</taxon>
        <taxon>Candidatus Tectimicrobiota</taxon>
    </lineage>
</organism>